<evidence type="ECO:0000256" key="2">
    <source>
        <dbReference type="ARBA" id="ARBA00008684"/>
    </source>
</evidence>
<keyword evidence="5" id="KW-0808">Transferase</keyword>
<dbReference type="InterPro" id="IPR008271">
    <property type="entry name" value="Ser/Thr_kinase_AS"/>
</dbReference>
<protein>
    <recommendedName>
        <fullName evidence="10">Protein kinase domain-containing protein</fullName>
    </recommendedName>
</protein>
<keyword evidence="9" id="KW-0472">Membrane</keyword>
<evidence type="ECO:0000313" key="12">
    <source>
        <dbReference type="Proteomes" id="UP000734854"/>
    </source>
</evidence>
<dbReference type="Gene3D" id="1.10.510.10">
    <property type="entry name" value="Transferase(Phosphotransferase) domain 1"/>
    <property type="match status" value="1"/>
</dbReference>
<keyword evidence="6" id="KW-0547">Nucleotide-binding</keyword>
<evidence type="ECO:0000256" key="6">
    <source>
        <dbReference type="ARBA" id="ARBA00022741"/>
    </source>
</evidence>
<feature type="domain" description="Protein kinase" evidence="10">
    <location>
        <begin position="72"/>
        <end position="417"/>
    </location>
</feature>
<accession>A0A8J5GAE5</accession>
<dbReference type="InterPro" id="IPR001245">
    <property type="entry name" value="Ser-Thr/Tyr_kinase_cat_dom"/>
</dbReference>
<dbReference type="InterPro" id="IPR011009">
    <property type="entry name" value="Kinase-like_dom_sf"/>
</dbReference>
<keyword evidence="7" id="KW-0418">Kinase</keyword>
<evidence type="ECO:0000256" key="4">
    <source>
        <dbReference type="ARBA" id="ARBA00022527"/>
    </source>
</evidence>
<comment type="similarity">
    <text evidence="2">Belongs to the protein kinase superfamily. Ser/Thr protein kinase family.</text>
</comment>
<dbReference type="PROSITE" id="PS50011">
    <property type="entry name" value="PROTEIN_KINASE_DOM"/>
    <property type="match status" value="1"/>
</dbReference>
<dbReference type="Gene3D" id="3.30.200.20">
    <property type="entry name" value="Phosphorylase Kinase, domain 1"/>
    <property type="match status" value="1"/>
</dbReference>
<evidence type="ECO:0000256" key="5">
    <source>
        <dbReference type="ARBA" id="ARBA00022679"/>
    </source>
</evidence>
<dbReference type="Pfam" id="PF07714">
    <property type="entry name" value="PK_Tyr_Ser-Thr"/>
    <property type="match status" value="1"/>
</dbReference>
<evidence type="ECO:0000259" key="10">
    <source>
        <dbReference type="PROSITE" id="PS50011"/>
    </source>
</evidence>
<dbReference type="AlphaFoldDB" id="A0A8J5GAE5"/>
<name>A0A8J5GAE5_ZINOF</name>
<dbReference type="SUPFAM" id="SSF56112">
    <property type="entry name" value="Protein kinase-like (PK-like)"/>
    <property type="match status" value="1"/>
</dbReference>
<dbReference type="PROSITE" id="PS00108">
    <property type="entry name" value="PROTEIN_KINASE_ST"/>
    <property type="match status" value="1"/>
</dbReference>
<keyword evidence="3" id="KW-1003">Cell membrane</keyword>
<dbReference type="PANTHER" id="PTHR47985:SF3">
    <property type="entry name" value="SERINE_THREONINE-PROTEIN KINASE PBL21-RELATED"/>
    <property type="match status" value="1"/>
</dbReference>
<dbReference type="SMART" id="SM00220">
    <property type="entry name" value="S_TKc"/>
    <property type="match status" value="1"/>
</dbReference>
<dbReference type="InterPro" id="IPR000719">
    <property type="entry name" value="Prot_kinase_dom"/>
</dbReference>
<evidence type="ECO:0000256" key="9">
    <source>
        <dbReference type="ARBA" id="ARBA00023136"/>
    </source>
</evidence>
<dbReference type="PANTHER" id="PTHR47985">
    <property type="entry name" value="OS07G0668900 PROTEIN"/>
    <property type="match status" value="1"/>
</dbReference>
<evidence type="ECO:0000256" key="8">
    <source>
        <dbReference type="ARBA" id="ARBA00022840"/>
    </source>
</evidence>
<evidence type="ECO:0000256" key="1">
    <source>
        <dbReference type="ARBA" id="ARBA00004236"/>
    </source>
</evidence>
<evidence type="ECO:0000256" key="3">
    <source>
        <dbReference type="ARBA" id="ARBA00022475"/>
    </source>
</evidence>
<gene>
    <name evidence="11" type="ORF">ZIOFF_038939</name>
</gene>
<dbReference type="GO" id="GO:0004674">
    <property type="term" value="F:protein serine/threonine kinase activity"/>
    <property type="evidence" value="ECO:0007669"/>
    <property type="project" value="UniProtKB-KW"/>
</dbReference>
<keyword evidence="12" id="KW-1185">Reference proteome</keyword>
<dbReference type="FunFam" id="1.10.510.10:FF:000032">
    <property type="entry name" value="Serine/threonine-protein kinase PBS1"/>
    <property type="match status" value="1"/>
</dbReference>
<comment type="subcellular location">
    <subcellularLocation>
        <location evidence="1">Cell membrane</location>
    </subcellularLocation>
</comment>
<dbReference type="GO" id="GO:0005524">
    <property type="term" value="F:ATP binding"/>
    <property type="evidence" value="ECO:0007669"/>
    <property type="project" value="UniProtKB-KW"/>
</dbReference>
<keyword evidence="4" id="KW-0723">Serine/threonine-protein kinase</keyword>
<sequence length="455" mass="49881">MKPMGVLSHHHSVRAACSSDAAKDHQAAEQDSSLLLDAEQDRSLGFFQEQSSCNLLVACCDDEEANRLGFLNAEQRESGAGDLGGVDLDFADLCVVALPGAGIDELFSLSQPSPERSEVQNRRQRSFPPPFAQVAHSSPPPCFCHLAASSEHRNSENQIVAIKQLKQDGYQGSNEFLVEVLMLTVLRHPNLVNLIGYCAEGDERLLVYEYMCKGTLEDNLFDQTPGKAPIDWNTRMKIALGAAKGLTYLHDVANPPVIYRDMKAANVLLDENFNPKLSDFGLAKLGPVGDKTHVSTRVMGTHGYCAPDYAMTGKLTVKSDIYSFGVLLLEMITGRRAFDCSKTRAEQNLIAWSRPFLNDRRKFGRLADPSLEGCYPPRAFHQLVVITSMCLQEQAHVRPIIADVVVALDHVASQPYVGEPDSNKVMKFSAQSSPIGKMATSASKGCKLRKGIDIP</sequence>
<dbReference type="EMBL" id="JACMSC010000011">
    <property type="protein sequence ID" value="KAG6499183.1"/>
    <property type="molecule type" value="Genomic_DNA"/>
</dbReference>
<keyword evidence="8" id="KW-0067">ATP-binding</keyword>
<reference evidence="11 12" key="1">
    <citation type="submission" date="2020-08" db="EMBL/GenBank/DDBJ databases">
        <title>Plant Genome Project.</title>
        <authorList>
            <person name="Zhang R.-G."/>
        </authorList>
    </citation>
    <scope>NUCLEOTIDE SEQUENCE [LARGE SCALE GENOMIC DNA]</scope>
    <source>
        <tissue evidence="11">Rhizome</tissue>
    </source>
</reference>
<organism evidence="11 12">
    <name type="scientific">Zingiber officinale</name>
    <name type="common">Ginger</name>
    <name type="synonym">Amomum zingiber</name>
    <dbReference type="NCBI Taxonomy" id="94328"/>
    <lineage>
        <taxon>Eukaryota</taxon>
        <taxon>Viridiplantae</taxon>
        <taxon>Streptophyta</taxon>
        <taxon>Embryophyta</taxon>
        <taxon>Tracheophyta</taxon>
        <taxon>Spermatophyta</taxon>
        <taxon>Magnoliopsida</taxon>
        <taxon>Liliopsida</taxon>
        <taxon>Zingiberales</taxon>
        <taxon>Zingiberaceae</taxon>
        <taxon>Zingiber</taxon>
    </lineage>
</organism>
<proteinExistence type="inferred from homology"/>
<evidence type="ECO:0000313" key="11">
    <source>
        <dbReference type="EMBL" id="KAG6499183.1"/>
    </source>
</evidence>
<dbReference type="Proteomes" id="UP000734854">
    <property type="component" value="Unassembled WGS sequence"/>
</dbReference>
<evidence type="ECO:0000256" key="7">
    <source>
        <dbReference type="ARBA" id="ARBA00022777"/>
    </source>
</evidence>
<dbReference type="GO" id="GO:0005886">
    <property type="term" value="C:plasma membrane"/>
    <property type="evidence" value="ECO:0007669"/>
    <property type="project" value="UniProtKB-SubCell"/>
</dbReference>
<comment type="caution">
    <text evidence="11">The sequence shown here is derived from an EMBL/GenBank/DDBJ whole genome shotgun (WGS) entry which is preliminary data.</text>
</comment>